<keyword evidence="3 10" id="KW-0540">Nuclease</keyword>
<evidence type="ECO:0000256" key="13">
    <source>
        <dbReference type="SAM" id="SignalP"/>
    </source>
</evidence>
<dbReference type="InterPro" id="IPR001604">
    <property type="entry name" value="Endo_G_ENPP1-like_dom"/>
</dbReference>
<keyword evidence="12" id="KW-0472">Membrane</keyword>
<evidence type="ECO:0000256" key="4">
    <source>
        <dbReference type="ARBA" id="ARBA00022723"/>
    </source>
</evidence>
<dbReference type="SMART" id="SM00892">
    <property type="entry name" value="Endonuclease_NS"/>
    <property type="match status" value="1"/>
</dbReference>
<feature type="transmembrane region" description="Helical" evidence="12">
    <location>
        <begin position="320"/>
        <end position="344"/>
    </location>
</feature>
<keyword evidence="5 10" id="KW-0255">Endonuclease</keyword>
<evidence type="ECO:0000256" key="8">
    <source>
        <dbReference type="PIRSR" id="PIRSR640255-1"/>
    </source>
</evidence>
<keyword evidence="7" id="KW-0460">Magnesium</keyword>
<dbReference type="InterPro" id="IPR040255">
    <property type="entry name" value="Non-specific_endonuclease"/>
</dbReference>
<evidence type="ECO:0000256" key="10">
    <source>
        <dbReference type="RuleBase" id="RU366055"/>
    </source>
</evidence>
<dbReference type="AlphaFoldDB" id="A0A4R5QDR7"/>
<proteinExistence type="inferred from homology"/>
<dbReference type="PANTHER" id="PTHR13966">
    <property type="entry name" value="ENDONUCLEASE RELATED"/>
    <property type="match status" value="1"/>
</dbReference>
<evidence type="ECO:0000259" key="14">
    <source>
        <dbReference type="SMART" id="SM00477"/>
    </source>
</evidence>
<evidence type="ECO:0000313" key="16">
    <source>
        <dbReference type="EMBL" id="TDH60789.1"/>
    </source>
</evidence>
<feature type="binding site" evidence="9">
    <location>
        <position position="169"/>
    </location>
    <ligand>
        <name>Mg(2+)</name>
        <dbReference type="ChEBI" id="CHEBI:18420"/>
        <note>catalytic</note>
    </ligand>
</feature>
<keyword evidence="4 9" id="KW-0479">Metal-binding</keyword>
<evidence type="ECO:0000256" key="11">
    <source>
        <dbReference type="SAM" id="MobiDB-lite"/>
    </source>
</evidence>
<feature type="compositionally biased region" description="Low complexity" evidence="11">
    <location>
        <begin position="301"/>
        <end position="314"/>
    </location>
</feature>
<evidence type="ECO:0000256" key="7">
    <source>
        <dbReference type="ARBA" id="ARBA00022842"/>
    </source>
</evidence>
<evidence type="ECO:0000259" key="15">
    <source>
        <dbReference type="SMART" id="SM00892"/>
    </source>
</evidence>
<feature type="active site" description="Proton acceptor" evidence="8">
    <location>
        <position position="139"/>
    </location>
</feature>
<evidence type="ECO:0000256" key="2">
    <source>
        <dbReference type="ARBA" id="ARBA00010052"/>
    </source>
</evidence>
<gene>
    <name evidence="16" type="ORF">E2C06_20025</name>
</gene>
<dbReference type="GO" id="GO:0003676">
    <property type="term" value="F:nucleic acid binding"/>
    <property type="evidence" value="ECO:0007669"/>
    <property type="project" value="InterPro"/>
</dbReference>
<evidence type="ECO:0000256" key="5">
    <source>
        <dbReference type="ARBA" id="ARBA00022759"/>
    </source>
</evidence>
<feature type="region of interest" description="Disordered" evidence="11">
    <location>
        <begin position="272"/>
        <end position="314"/>
    </location>
</feature>
<dbReference type="PROSITE" id="PS01070">
    <property type="entry name" value="NUCLEASE_NON_SPEC"/>
    <property type="match status" value="1"/>
</dbReference>
<feature type="chain" id="PRO_5020746269" description="Endonuclease" evidence="13">
    <location>
        <begin position="45"/>
        <end position="347"/>
    </location>
</feature>
<comment type="cofactor">
    <cofactor evidence="1 10">
        <name>Mg(2+)</name>
        <dbReference type="ChEBI" id="CHEBI:18420"/>
    </cofactor>
</comment>
<dbReference type="Gene3D" id="3.40.570.10">
    <property type="entry name" value="Extracellular Endonuclease, subunit A"/>
    <property type="match status" value="1"/>
</dbReference>
<accession>A0A4R5QDR7</accession>
<sequence length="347" mass="37224">MKVSRCWRCVPEREAGMALRTRRMRPLTLTFLALICGLPGAAAAAPSACPQHHPGGAAPDIVRPQLAAETRELCFREYAVVHSGVSRTPLAAAEHLTRERVQAARELRRENAFHEEERLPPEQRARLADYARSGFDRGHMAPSGNMSTPEAQAESFSLANMVPQDPGSNRCLWEGIESAVRDLAVREGEVWVLTGPLFQGETLRRLNGRVLVPTGLYKAVYLPSRREAAAYVAPNAPGMEWRAVPVAELRELAGIDAFPAAPAEARTRTLRLPEPKPHNVGGACERGEKVAANQPPPPPGGQMQPGPAAPSAAPSSGFGAGGYTLVAVAALVAVVAGVLLYRVLGRR</sequence>
<feature type="domain" description="ENPP1-3/EXOG-like endonuclease/phosphodiesterase" evidence="14">
    <location>
        <begin position="75"/>
        <end position="264"/>
    </location>
</feature>
<evidence type="ECO:0000313" key="17">
    <source>
        <dbReference type="Proteomes" id="UP000295096"/>
    </source>
</evidence>
<dbReference type="GO" id="GO:0016787">
    <property type="term" value="F:hydrolase activity"/>
    <property type="evidence" value="ECO:0007669"/>
    <property type="project" value="UniProtKB-KW"/>
</dbReference>
<dbReference type="SMART" id="SM00477">
    <property type="entry name" value="NUC"/>
    <property type="match status" value="1"/>
</dbReference>
<dbReference type="OrthoDB" id="9811262at2"/>
<reference evidence="16 17" key="1">
    <citation type="journal article" date="2016" name="J. Microbiol.">
        <title>Dankookia rubra gen. nov., sp. nov., an alphaproteobacterium isolated from sediment of a shallow stream.</title>
        <authorList>
            <person name="Kim W.H."/>
            <person name="Kim D.H."/>
            <person name="Kang K."/>
            <person name="Ahn T.Y."/>
        </authorList>
    </citation>
    <scope>NUCLEOTIDE SEQUENCE [LARGE SCALE GENOMIC DNA]</scope>
    <source>
        <strain evidence="16 17">JCM30602</strain>
    </source>
</reference>
<dbReference type="InterPro" id="IPR044925">
    <property type="entry name" value="His-Me_finger_sf"/>
</dbReference>
<keyword evidence="12" id="KW-1133">Transmembrane helix</keyword>
<feature type="signal peptide" evidence="13">
    <location>
        <begin position="1"/>
        <end position="44"/>
    </location>
</feature>
<keyword evidence="12" id="KW-0812">Transmembrane</keyword>
<feature type="domain" description="DNA/RNA non-specific endonuclease/pyrophosphatase/phosphodiesterase" evidence="15">
    <location>
        <begin position="74"/>
        <end position="264"/>
    </location>
</feature>
<comment type="caution">
    <text evidence="16">The sequence shown here is derived from an EMBL/GenBank/DDBJ whole genome shotgun (WGS) entry which is preliminary data.</text>
</comment>
<keyword evidence="13" id="KW-0732">Signal</keyword>
<keyword evidence="6 10" id="KW-0378">Hydrolase</keyword>
<dbReference type="GO" id="GO:0004519">
    <property type="term" value="F:endonuclease activity"/>
    <property type="evidence" value="ECO:0007669"/>
    <property type="project" value="UniProtKB-UniRule"/>
</dbReference>
<evidence type="ECO:0000256" key="3">
    <source>
        <dbReference type="ARBA" id="ARBA00022722"/>
    </source>
</evidence>
<dbReference type="SUPFAM" id="SSF54060">
    <property type="entry name" value="His-Me finger endonucleases"/>
    <property type="match status" value="1"/>
</dbReference>
<keyword evidence="17" id="KW-1185">Reference proteome</keyword>
<evidence type="ECO:0000256" key="1">
    <source>
        <dbReference type="ARBA" id="ARBA00001946"/>
    </source>
</evidence>
<evidence type="ECO:0000256" key="12">
    <source>
        <dbReference type="SAM" id="Phobius"/>
    </source>
</evidence>
<comment type="similarity">
    <text evidence="2 10">Belongs to the DNA/RNA non-specific endonuclease family.</text>
</comment>
<name>A0A4R5QDR7_9PROT</name>
<dbReference type="InterPro" id="IPR020821">
    <property type="entry name" value="ENPP1-3/EXOG-like_nuc-like"/>
</dbReference>
<dbReference type="Pfam" id="PF01223">
    <property type="entry name" value="Endonuclease_NS"/>
    <property type="match status" value="1"/>
</dbReference>
<evidence type="ECO:0000256" key="9">
    <source>
        <dbReference type="PIRSR" id="PIRSR640255-2"/>
    </source>
</evidence>
<dbReference type="GO" id="GO:0046872">
    <property type="term" value="F:metal ion binding"/>
    <property type="evidence" value="ECO:0007669"/>
    <property type="project" value="UniProtKB-KW"/>
</dbReference>
<dbReference type="EMBL" id="SMSJ01000031">
    <property type="protein sequence ID" value="TDH60789.1"/>
    <property type="molecule type" value="Genomic_DNA"/>
</dbReference>
<dbReference type="EC" id="3.1.30.-" evidence="10"/>
<dbReference type="InterPro" id="IPR044929">
    <property type="entry name" value="DNA/RNA_non-sp_Endonuclease_sf"/>
</dbReference>
<organism evidence="16 17">
    <name type="scientific">Dankookia rubra</name>
    <dbReference type="NCBI Taxonomy" id="1442381"/>
    <lineage>
        <taxon>Bacteria</taxon>
        <taxon>Pseudomonadati</taxon>
        <taxon>Pseudomonadota</taxon>
        <taxon>Alphaproteobacteria</taxon>
        <taxon>Acetobacterales</taxon>
        <taxon>Roseomonadaceae</taxon>
        <taxon>Dankookia</taxon>
    </lineage>
</organism>
<dbReference type="Proteomes" id="UP000295096">
    <property type="component" value="Unassembled WGS sequence"/>
</dbReference>
<protein>
    <recommendedName>
        <fullName evidence="10">Endonuclease</fullName>
        <ecNumber evidence="10">3.1.30.-</ecNumber>
    </recommendedName>
</protein>
<dbReference type="InterPro" id="IPR018524">
    <property type="entry name" value="DNA/RNA_endonuclease_AS"/>
</dbReference>
<dbReference type="PANTHER" id="PTHR13966:SF5">
    <property type="entry name" value="ENDONUCLEASE G, MITOCHONDRIAL"/>
    <property type="match status" value="1"/>
</dbReference>
<evidence type="ECO:0000256" key="6">
    <source>
        <dbReference type="ARBA" id="ARBA00022801"/>
    </source>
</evidence>